<keyword evidence="4" id="KW-0489">Methyltransferase</keyword>
<evidence type="ECO:0000259" key="2">
    <source>
        <dbReference type="Pfam" id="PF01035"/>
    </source>
</evidence>
<dbReference type="RefSeq" id="WP_024523033.1">
    <property type="nucleotide sequence ID" value="NZ_CP016043.1"/>
</dbReference>
<dbReference type="InterPro" id="IPR052520">
    <property type="entry name" value="ATL_DNA_repair"/>
</dbReference>
<dbReference type="Gene3D" id="1.10.10.10">
    <property type="entry name" value="Winged helix-like DNA-binding domain superfamily/Winged helix DNA-binding domain"/>
    <property type="match status" value="1"/>
</dbReference>
<dbReference type="InterPro" id="IPR014048">
    <property type="entry name" value="MethylDNA_cys_MeTrfase_DNA-bd"/>
</dbReference>
<dbReference type="Proteomes" id="UP000175893">
    <property type="component" value="Chromosome"/>
</dbReference>
<evidence type="ECO:0000256" key="1">
    <source>
        <dbReference type="ARBA" id="ARBA00022763"/>
    </source>
</evidence>
<name>A0A376DKS5_9GAMM</name>
<evidence type="ECO:0000313" key="3">
    <source>
        <dbReference type="EMBL" id="AOV97559.1"/>
    </source>
</evidence>
<dbReference type="OrthoDB" id="9132167at2"/>
<dbReference type="SUPFAM" id="SSF46767">
    <property type="entry name" value="Methylated DNA-protein cysteine methyltransferase, C-terminal domain"/>
    <property type="match status" value="1"/>
</dbReference>
<evidence type="ECO:0000313" key="5">
    <source>
        <dbReference type="Proteomes" id="UP000175893"/>
    </source>
</evidence>
<dbReference type="GO" id="GO:0003908">
    <property type="term" value="F:methylated-DNA-[protein]-cysteine S-methyltransferase activity"/>
    <property type="evidence" value="ECO:0007669"/>
    <property type="project" value="UniProtKB-EC"/>
</dbReference>
<dbReference type="Proteomes" id="UP000255248">
    <property type="component" value="Unassembled WGS sequence"/>
</dbReference>
<dbReference type="InterPro" id="IPR036217">
    <property type="entry name" value="MethylDNA_cys_MeTrfase_DNAb"/>
</dbReference>
<feature type="domain" description="Methylated-DNA-[protein]-cysteine S-methyltransferase DNA binding" evidence="2">
    <location>
        <begin position="13"/>
        <end position="92"/>
    </location>
</feature>
<dbReference type="PANTHER" id="PTHR42942:SF1">
    <property type="entry name" value="ALKYLTRANSFERASE-LIKE PROTEIN 1"/>
    <property type="match status" value="1"/>
</dbReference>
<dbReference type="PANTHER" id="PTHR42942">
    <property type="entry name" value="6-O-METHYLGUANINE DNA METHYLTRANSFERASE"/>
    <property type="match status" value="1"/>
</dbReference>
<protein>
    <submittedName>
        <fullName evidence="3 4">Methyltransferase</fullName>
        <ecNumber evidence="4">2.1.1.63</ecNumber>
    </submittedName>
</protein>
<dbReference type="EMBL" id="UFXZ01000001">
    <property type="protein sequence ID" value="STC90168.1"/>
    <property type="molecule type" value="Genomic_DNA"/>
</dbReference>
<accession>A0A376DKS5</accession>
<dbReference type="EC" id="2.1.1.63" evidence="4"/>
<dbReference type="GO" id="GO:0006281">
    <property type="term" value="P:DNA repair"/>
    <property type="evidence" value="ECO:0007669"/>
    <property type="project" value="InterPro"/>
</dbReference>
<keyword evidence="1" id="KW-0227">DNA damage</keyword>
<evidence type="ECO:0000313" key="6">
    <source>
        <dbReference type="Proteomes" id="UP000255248"/>
    </source>
</evidence>
<keyword evidence="4" id="KW-0808">Transferase</keyword>
<dbReference type="InterPro" id="IPR036388">
    <property type="entry name" value="WH-like_DNA-bd_sf"/>
</dbReference>
<gene>
    <name evidence="4" type="primary">ogt_2</name>
    <name evidence="3" type="ORF">A9798_11780</name>
    <name evidence="4" type="ORF">NCTC12121_02503</name>
</gene>
<keyword evidence="5" id="KW-1185">Reference proteome</keyword>
<dbReference type="GO" id="GO:0032259">
    <property type="term" value="P:methylation"/>
    <property type="evidence" value="ECO:0007669"/>
    <property type="project" value="UniProtKB-KW"/>
</dbReference>
<sequence>MTTPSPPDHHDTFQQRVLLCVAAIPVARVATYGQIAALAGHARAARRVGAILRALPEDTRLPWYRVVNRLGTLSLQGDAFLRQRRALQAEGIAVDEQGVLDLARWRWHP</sequence>
<dbReference type="EMBL" id="CP016043">
    <property type="protein sequence ID" value="AOV97559.1"/>
    <property type="molecule type" value="Genomic_DNA"/>
</dbReference>
<reference evidence="3 5" key="1">
    <citation type="submission" date="2016-06" db="EMBL/GenBank/DDBJ databases">
        <title>Complete genome sequence of Edwardsiella hoshinae ATCC 35051.</title>
        <authorList>
            <person name="Reichley S.R."/>
            <person name="Waldbieser G.C."/>
            <person name="Lawrence M.L."/>
            <person name="Griffin M.J."/>
        </authorList>
    </citation>
    <scope>NUCLEOTIDE SEQUENCE [LARGE SCALE GENOMIC DNA]</scope>
    <source>
        <strain evidence="3 5">ATCC 35051</strain>
    </source>
</reference>
<dbReference type="CDD" id="cd06445">
    <property type="entry name" value="ATase"/>
    <property type="match status" value="1"/>
</dbReference>
<proteinExistence type="predicted"/>
<dbReference type="KEGG" id="eho:A9798_11780"/>
<dbReference type="AlphaFoldDB" id="A0A376DKS5"/>
<evidence type="ECO:0000313" key="4">
    <source>
        <dbReference type="EMBL" id="STC90168.1"/>
    </source>
</evidence>
<organism evidence="4 6">
    <name type="scientific">Edwardsiella hoshinae</name>
    <dbReference type="NCBI Taxonomy" id="93378"/>
    <lineage>
        <taxon>Bacteria</taxon>
        <taxon>Pseudomonadati</taxon>
        <taxon>Pseudomonadota</taxon>
        <taxon>Gammaproteobacteria</taxon>
        <taxon>Enterobacterales</taxon>
        <taxon>Hafniaceae</taxon>
        <taxon>Edwardsiella</taxon>
    </lineage>
</organism>
<reference evidence="4 6" key="2">
    <citation type="submission" date="2018-06" db="EMBL/GenBank/DDBJ databases">
        <authorList>
            <consortium name="Pathogen Informatics"/>
            <person name="Doyle S."/>
        </authorList>
    </citation>
    <scope>NUCLEOTIDE SEQUENCE [LARGE SCALE GENOMIC DNA]</scope>
    <source>
        <strain evidence="4 6">NCTC12121</strain>
    </source>
</reference>
<dbReference type="Pfam" id="PF01035">
    <property type="entry name" value="DNA_binding_1"/>
    <property type="match status" value="1"/>
</dbReference>